<keyword evidence="8" id="KW-0479">Metal-binding</keyword>
<keyword evidence="13" id="KW-0804">Transcription</keyword>
<dbReference type="Gene3D" id="3.30.420.10">
    <property type="entry name" value="Ribonuclease H-like superfamily/Ribonuclease H"/>
    <property type="match status" value="1"/>
</dbReference>
<evidence type="ECO:0000256" key="9">
    <source>
        <dbReference type="ARBA" id="ARBA00022801"/>
    </source>
</evidence>
<evidence type="ECO:0000256" key="8">
    <source>
        <dbReference type="ARBA" id="ARBA00022723"/>
    </source>
</evidence>
<keyword evidence="14" id="KW-0539">Nucleus</keyword>
<evidence type="ECO:0000256" key="11">
    <source>
        <dbReference type="ARBA" id="ARBA00022884"/>
    </source>
</evidence>
<comment type="subcellular location">
    <subcellularLocation>
        <location evidence="3">Cytoplasm</location>
    </subcellularLocation>
    <subcellularLocation>
        <location evidence="2">Nucleus</location>
    </subcellularLocation>
</comment>
<evidence type="ECO:0000256" key="6">
    <source>
        <dbReference type="ARBA" id="ARBA00022490"/>
    </source>
</evidence>
<evidence type="ECO:0000256" key="7">
    <source>
        <dbReference type="ARBA" id="ARBA00022722"/>
    </source>
</evidence>
<keyword evidence="10" id="KW-0269">Exonuclease</keyword>
<dbReference type="GO" id="GO:0005634">
    <property type="term" value="C:nucleus"/>
    <property type="evidence" value="ECO:0007669"/>
    <property type="project" value="UniProtKB-SubCell"/>
</dbReference>
<evidence type="ECO:0000256" key="2">
    <source>
        <dbReference type="ARBA" id="ARBA00004123"/>
    </source>
</evidence>
<sequence>MDEELQIVDVWSDNLEDAFEKIRDLLELYPYVSIDTEFPGIVVRPTSYLEDYNYQTIKCNVDLLNIIQLGLTFANSDGVSPNTASTWQFNFKFDLHHDMYAQNSIDMLKNSGIDFESHQRRGIDLVHFGELIMSSGLVMNEEIVWISFHGSYDFAYLLKLLTCTNLPSNQSRFFELLHDFFPSLYDIKFLLNERSIELSGRLSLQKLADHLDVKRVGLQHQAGSDSLVTSGTFFKLMQKYFENKLDDQKYQGIIYGLGKSSPATYNPNLMEKDMFQPTPLQINIPNGHGTASYTTINHANGTSSSINSNNGASIVNLQSGMGGVVGTTMASGMGATMNADMANNVGLMNLNNGVSYNSNYYGAATANTSYYKWNTLQNNVIYDSPFTKPKDTPILSDVSLYDKKFHHNVL</sequence>
<dbReference type="GO" id="GO:0004535">
    <property type="term" value="F:poly(A)-specific ribonuclease activity"/>
    <property type="evidence" value="ECO:0007669"/>
    <property type="project" value="UniProtKB-EC"/>
</dbReference>
<accession>A0A976MDT0</accession>
<dbReference type="FunFam" id="3.30.420.10:FF:000048">
    <property type="entry name" value="CCR4-associated factor 1, putative"/>
    <property type="match status" value="1"/>
</dbReference>
<dbReference type="EC" id="3.1.13.4" evidence="5"/>
<organism evidence="15 16">
    <name type="scientific">Theileria orientalis</name>
    <dbReference type="NCBI Taxonomy" id="68886"/>
    <lineage>
        <taxon>Eukaryota</taxon>
        <taxon>Sar</taxon>
        <taxon>Alveolata</taxon>
        <taxon>Apicomplexa</taxon>
        <taxon>Aconoidasida</taxon>
        <taxon>Piroplasmida</taxon>
        <taxon>Theileriidae</taxon>
        <taxon>Theileria</taxon>
    </lineage>
</organism>
<evidence type="ECO:0000256" key="14">
    <source>
        <dbReference type="ARBA" id="ARBA00023242"/>
    </source>
</evidence>
<evidence type="ECO:0000256" key="5">
    <source>
        <dbReference type="ARBA" id="ARBA00012161"/>
    </source>
</evidence>
<comment type="catalytic activity">
    <reaction evidence="1">
        <text>Exonucleolytic cleavage of poly(A) to 5'-AMP.</text>
        <dbReference type="EC" id="3.1.13.4"/>
    </reaction>
</comment>
<dbReference type="EMBL" id="CP056072">
    <property type="protein sequence ID" value="UKK02796.2"/>
    <property type="molecule type" value="Genomic_DNA"/>
</dbReference>
<keyword evidence="7" id="KW-0540">Nuclease</keyword>
<evidence type="ECO:0000256" key="4">
    <source>
        <dbReference type="ARBA" id="ARBA00008372"/>
    </source>
</evidence>
<keyword evidence="6" id="KW-0963">Cytoplasm</keyword>
<dbReference type="Pfam" id="PF04857">
    <property type="entry name" value="CAF1"/>
    <property type="match status" value="2"/>
</dbReference>
<evidence type="ECO:0000256" key="12">
    <source>
        <dbReference type="ARBA" id="ARBA00023015"/>
    </source>
</evidence>
<keyword evidence="11" id="KW-0694">RNA-binding</keyword>
<dbReference type="GO" id="GO:0005737">
    <property type="term" value="C:cytoplasm"/>
    <property type="evidence" value="ECO:0007669"/>
    <property type="project" value="UniProtKB-SubCell"/>
</dbReference>
<evidence type="ECO:0000256" key="3">
    <source>
        <dbReference type="ARBA" id="ARBA00004496"/>
    </source>
</evidence>
<dbReference type="InterPro" id="IPR012337">
    <property type="entry name" value="RNaseH-like_sf"/>
</dbReference>
<evidence type="ECO:0000313" key="16">
    <source>
        <dbReference type="Proteomes" id="UP000244811"/>
    </source>
</evidence>
<dbReference type="SUPFAM" id="SSF53098">
    <property type="entry name" value="Ribonuclease H-like"/>
    <property type="match status" value="1"/>
</dbReference>
<dbReference type="AlphaFoldDB" id="A0A976MDT0"/>
<reference evidence="15" key="1">
    <citation type="submission" date="2022-07" db="EMBL/GenBank/DDBJ databases">
        <title>Evaluation of T. orientalis genome assembly methods using nanopore sequencing and analysis of variation between genomes.</title>
        <authorList>
            <person name="Yam J."/>
            <person name="Micallef M.L."/>
            <person name="Liu M."/>
            <person name="Djordjevic S.P."/>
            <person name="Bogema D.R."/>
            <person name="Jenkins C."/>
        </authorList>
    </citation>
    <scope>NUCLEOTIDE SEQUENCE</scope>
    <source>
        <strain evidence="15">Goon Nure</strain>
    </source>
</reference>
<evidence type="ECO:0000256" key="10">
    <source>
        <dbReference type="ARBA" id="ARBA00022839"/>
    </source>
</evidence>
<dbReference type="GO" id="GO:0046872">
    <property type="term" value="F:metal ion binding"/>
    <property type="evidence" value="ECO:0007669"/>
    <property type="project" value="UniProtKB-KW"/>
</dbReference>
<dbReference type="PANTHER" id="PTHR10797">
    <property type="entry name" value="CCR4-NOT TRANSCRIPTION COMPLEX SUBUNIT"/>
    <property type="match status" value="1"/>
</dbReference>
<gene>
    <name evidence="15" type="ORF">MACK_002893</name>
</gene>
<comment type="similarity">
    <text evidence="4">Belongs to the CAF1 family.</text>
</comment>
<evidence type="ECO:0000256" key="13">
    <source>
        <dbReference type="ARBA" id="ARBA00023163"/>
    </source>
</evidence>
<evidence type="ECO:0000256" key="1">
    <source>
        <dbReference type="ARBA" id="ARBA00001663"/>
    </source>
</evidence>
<name>A0A976MDT0_THEOR</name>
<dbReference type="InterPro" id="IPR036397">
    <property type="entry name" value="RNaseH_sf"/>
</dbReference>
<dbReference type="GO" id="GO:0030014">
    <property type="term" value="C:CCR4-NOT complex"/>
    <property type="evidence" value="ECO:0007669"/>
    <property type="project" value="InterPro"/>
</dbReference>
<dbReference type="Proteomes" id="UP000244811">
    <property type="component" value="Chromosome 4"/>
</dbReference>
<dbReference type="InterPro" id="IPR039637">
    <property type="entry name" value="CNOT7/CNOT8/Pop2"/>
</dbReference>
<dbReference type="GO" id="GO:0003723">
    <property type="term" value="F:RNA binding"/>
    <property type="evidence" value="ECO:0007669"/>
    <property type="project" value="UniProtKB-KW"/>
</dbReference>
<dbReference type="InterPro" id="IPR006941">
    <property type="entry name" value="RNase_CAF1"/>
</dbReference>
<keyword evidence="12" id="KW-0805">Transcription regulation</keyword>
<evidence type="ECO:0000313" key="15">
    <source>
        <dbReference type="EMBL" id="UKK02796.2"/>
    </source>
</evidence>
<protein>
    <recommendedName>
        <fullName evidence="5">poly(A)-specific ribonuclease</fullName>
        <ecNumber evidence="5">3.1.13.4</ecNumber>
    </recommendedName>
</protein>
<proteinExistence type="inferred from homology"/>
<keyword evidence="9" id="KW-0378">Hydrolase</keyword>